<dbReference type="Pfam" id="PF13374">
    <property type="entry name" value="TPR_10"/>
    <property type="match status" value="1"/>
</dbReference>
<dbReference type="Gene3D" id="1.25.40.10">
    <property type="entry name" value="Tetratricopeptide repeat domain"/>
    <property type="match status" value="1"/>
</dbReference>
<keyword evidence="1" id="KW-0802">TPR repeat</keyword>
<dbReference type="RefSeq" id="WP_168719467.1">
    <property type="nucleotide sequence ID" value="NZ_CP042909.1"/>
</dbReference>
<dbReference type="SUPFAM" id="SSF48452">
    <property type="entry name" value="TPR-like"/>
    <property type="match status" value="1"/>
</dbReference>
<dbReference type="AlphaFoldDB" id="A0A6H1WSI7"/>
<evidence type="ECO:0000256" key="1">
    <source>
        <dbReference type="PROSITE-ProRule" id="PRU00339"/>
    </source>
</evidence>
<evidence type="ECO:0000313" key="2">
    <source>
        <dbReference type="EMBL" id="QJA06119.1"/>
    </source>
</evidence>
<dbReference type="InterPro" id="IPR011990">
    <property type="entry name" value="TPR-like_helical_dom_sf"/>
</dbReference>
<dbReference type="Pfam" id="PF13428">
    <property type="entry name" value="TPR_14"/>
    <property type="match status" value="1"/>
</dbReference>
<dbReference type="InterPro" id="IPR019734">
    <property type="entry name" value="TPR_rpt"/>
</dbReference>
<reference evidence="2 3" key="1">
    <citation type="submission" date="2019-08" db="EMBL/GenBank/DDBJ databases">
        <title>Complete genome sequence of Thermosulfurimonas marina SU872T, an anaerobic thermophilic chemolithoautotrophic bacterium isolated from a shallow marine hydrothermal vent.</title>
        <authorList>
            <person name="Allioux M."/>
            <person name="Jebbar M."/>
            <person name="Slobodkina G."/>
            <person name="Slobodkin A."/>
            <person name="Moalic Y."/>
            <person name="Frolova A."/>
            <person name="Shao Z."/>
            <person name="Alain K."/>
        </authorList>
    </citation>
    <scope>NUCLEOTIDE SEQUENCE [LARGE SCALE GENOMIC DNA]</scope>
    <source>
        <strain evidence="2 3">SU872</strain>
    </source>
</reference>
<feature type="repeat" description="TPR" evidence="1">
    <location>
        <begin position="312"/>
        <end position="345"/>
    </location>
</feature>
<organism evidence="2 3">
    <name type="scientific">Thermosulfurimonas marina</name>
    <dbReference type="NCBI Taxonomy" id="2047767"/>
    <lineage>
        <taxon>Bacteria</taxon>
        <taxon>Pseudomonadati</taxon>
        <taxon>Thermodesulfobacteriota</taxon>
        <taxon>Thermodesulfobacteria</taxon>
        <taxon>Thermodesulfobacteriales</taxon>
        <taxon>Thermodesulfobacteriaceae</taxon>
        <taxon>Thermosulfurimonas</taxon>
    </lineage>
</organism>
<dbReference type="KEGG" id="tmai:FVE67_04600"/>
<dbReference type="SMART" id="SM00028">
    <property type="entry name" value="TPR"/>
    <property type="match status" value="2"/>
</dbReference>
<gene>
    <name evidence="2" type="ORF">FVE67_04600</name>
</gene>
<dbReference type="PROSITE" id="PS50005">
    <property type="entry name" value="TPR"/>
    <property type="match status" value="1"/>
</dbReference>
<proteinExistence type="predicted"/>
<protein>
    <submittedName>
        <fullName evidence="2">Tetratricopeptide repeat protein</fullName>
    </submittedName>
</protein>
<dbReference type="EMBL" id="CP042909">
    <property type="protein sequence ID" value="QJA06119.1"/>
    <property type="molecule type" value="Genomic_DNA"/>
</dbReference>
<keyword evidence="3" id="KW-1185">Reference proteome</keyword>
<accession>A0A6H1WSI7</accession>
<name>A0A6H1WSI7_9BACT</name>
<dbReference type="Proteomes" id="UP000501253">
    <property type="component" value="Chromosome"/>
</dbReference>
<sequence length="490" mass="54695">MPEPRGWEIYLPHYLARAEEELQALRPDLCLRLLPEEGNLLLFDRIPATLRVEERRPLSEMRRWFPVLTSLARALIERTVLSLSLNGLPGPGLLGELLKEGPLSGLLLRGRGLKLPEGTLALTRGLYFLPDSLSLRQRFLREHWREGRSFRARALELAEEEDLKRAPWALKALSPLGLTYLGEKGARALSPVLEILPALKRLLRRGGPLTVLRVRQSPEGLSGIAAGEFFFTTERLPGGRGFCAGIYEGDFEGPPLALALAACEHARRAGGGVVRFEPFTYHVLGDLYLEWEDLGAARWAYEKGLSGTRQPADLLNSLGGVYRALGLRAEAREALEEALRLCPEDPLIHHNYGEILLEEGDPRALEHLRRAWELSRGRPLFAGTLARALAREGRRKEALGVLSSLPHLDRETQALYGELLYQEGRKEEALKVLKGLSYHRDCPAAVLARLAVIYFEKGEAEAARVLAREAVRRGGKAAREILEEVKGLWS</sequence>
<dbReference type="Pfam" id="PF14559">
    <property type="entry name" value="TPR_19"/>
    <property type="match status" value="1"/>
</dbReference>
<evidence type="ECO:0000313" key="3">
    <source>
        <dbReference type="Proteomes" id="UP000501253"/>
    </source>
</evidence>